<dbReference type="STRING" id="1893.SAMN02787144_101837"/>
<evidence type="ECO:0000313" key="2">
    <source>
        <dbReference type="EMBL" id="SFY32637.1"/>
    </source>
</evidence>
<dbReference type="EMBL" id="FPJO01000018">
    <property type="protein sequence ID" value="SFY32637.1"/>
    <property type="molecule type" value="Genomic_DNA"/>
</dbReference>
<dbReference type="RefSeq" id="WP_072487656.1">
    <property type="nucleotide sequence ID" value="NZ_CP108276.1"/>
</dbReference>
<dbReference type="InterPro" id="IPR011059">
    <property type="entry name" value="Metal-dep_hydrolase_composite"/>
</dbReference>
<evidence type="ECO:0000256" key="1">
    <source>
        <dbReference type="SAM" id="SignalP"/>
    </source>
</evidence>
<gene>
    <name evidence="2" type="ORF">SAMN02787144_101837</name>
</gene>
<evidence type="ECO:0008006" key="4">
    <source>
        <dbReference type="Google" id="ProtNLM"/>
    </source>
</evidence>
<dbReference type="AlphaFoldDB" id="A0A1K2ECT8"/>
<keyword evidence="1" id="KW-0732">Signal</keyword>
<dbReference type="Proteomes" id="UP000181909">
    <property type="component" value="Unassembled WGS sequence"/>
</dbReference>
<feature type="chain" id="PRO_5012295315" description="Amidohydrolase family protein" evidence="1">
    <location>
        <begin position="29"/>
        <end position="510"/>
    </location>
</feature>
<dbReference type="PANTHER" id="PTHR43135:SF3">
    <property type="entry name" value="ALPHA-D-RIBOSE 1-METHYLPHOSPHONATE 5-TRIPHOSPHATE DIPHOSPHATASE"/>
    <property type="match status" value="1"/>
</dbReference>
<dbReference type="InterPro" id="IPR032466">
    <property type="entry name" value="Metal_Hydrolase"/>
</dbReference>
<organism evidence="2 3">
    <name type="scientific">Streptomyces atratus</name>
    <dbReference type="NCBI Taxonomy" id="1893"/>
    <lineage>
        <taxon>Bacteria</taxon>
        <taxon>Bacillati</taxon>
        <taxon>Actinomycetota</taxon>
        <taxon>Actinomycetes</taxon>
        <taxon>Kitasatosporales</taxon>
        <taxon>Streptomycetaceae</taxon>
        <taxon>Streptomyces</taxon>
    </lineage>
</organism>
<dbReference type="OrthoDB" id="3189065at2"/>
<dbReference type="InterPro" id="IPR051781">
    <property type="entry name" value="Metallo-dep_Hydrolase"/>
</dbReference>
<accession>A0A1K2ECT8</accession>
<proteinExistence type="predicted"/>
<sequence>MPTRREALAASAALTGGALLPAAPPATAVPRMTPDRATAAPGQHPGRAIALTHATVLGAGTDHTVLVRDGRIIRTGRSAEVPIPLGTTTYDLTGKYIVMGGLVESHVHNQGPETVLPPLFPLNGVTTVREMWGGPLHHEWRDKVRAGKLLGPRWVIASSIIDGQPSLWANDTGERVVEVADAPSARRAVREAKASGADFVKVYSRLTPEAYEAIADESRRQGLRHAGHCPDTLPIARASDAGQQSIEHLHALLLATSDRETEIRRAMAKVRIDPTLGTSFERYASWFRQVHAVEWQAMRTYDVGRARALFDRLAANGTRVVPTLTVHHSLERTDQLPTDSPEFAYLPGWMTDYWPAIWSSLTAGRTARDTSRIHQIYEHRLRLVAELHRAGVQLVAGTDTGTGYAVPGFSLHHELELLVEAGLPTQDVLHAATTAPARMLGLPADRADLLVLDADPRTDIRHTQRIHSVLVDGRYLDRAERLRLLADVARAAAASEPPVTGIVAPHICVH</sequence>
<dbReference type="PROSITE" id="PS51318">
    <property type="entry name" value="TAT"/>
    <property type="match status" value="1"/>
</dbReference>
<dbReference type="Gene3D" id="3.20.20.140">
    <property type="entry name" value="Metal-dependent hydrolases"/>
    <property type="match status" value="2"/>
</dbReference>
<dbReference type="SUPFAM" id="SSF51556">
    <property type="entry name" value="Metallo-dependent hydrolases"/>
    <property type="match status" value="1"/>
</dbReference>
<dbReference type="SUPFAM" id="SSF51338">
    <property type="entry name" value="Composite domain of metallo-dependent hydrolases"/>
    <property type="match status" value="1"/>
</dbReference>
<reference evidence="2 3" key="1">
    <citation type="submission" date="2016-11" db="EMBL/GenBank/DDBJ databases">
        <authorList>
            <person name="Jaros S."/>
            <person name="Januszkiewicz K."/>
            <person name="Wedrychowicz H."/>
        </authorList>
    </citation>
    <scope>NUCLEOTIDE SEQUENCE [LARGE SCALE GENOMIC DNA]</scope>
    <source>
        <strain evidence="2 3">OK807</strain>
    </source>
</reference>
<feature type="signal peptide" evidence="1">
    <location>
        <begin position="1"/>
        <end position="28"/>
    </location>
</feature>
<evidence type="ECO:0000313" key="3">
    <source>
        <dbReference type="Proteomes" id="UP000181909"/>
    </source>
</evidence>
<dbReference type="PANTHER" id="PTHR43135">
    <property type="entry name" value="ALPHA-D-RIBOSE 1-METHYLPHOSPHONATE 5-TRIPHOSPHATE DIPHOSPHATASE"/>
    <property type="match status" value="1"/>
</dbReference>
<name>A0A1K2ECT8_STRAR</name>
<dbReference type="Gene3D" id="2.30.40.10">
    <property type="entry name" value="Urease, subunit C, domain 1"/>
    <property type="match status" value="2"/>
</dbReference>
<dbReference type="GO" id="GO:0016810">
    <property type="term" value="F:hydrolase activity, acting on carbon-nitrogen (but not peptide) bonds"/>
    <property type="evidence" value="ECO:0007669"/>
    <property type="project" value="InterPro"/>
</dbReference>
<protein>
    <recommendedName>
        <fullName evidence="4">Amidohydrolase family protein</fullName>
    </recommendedName>
</protein>
<dbReference type="InterPro" id="IPR006311">
    <property type="entry name" value="TAT_signal"/>
</dbReference>